<evidence type="ECO:0000256" key="1">
    <source>
        <dbReference type="SAM" id="MobiDB-lite"/>
    </source>
</evidence>
<evidence type="ECO:0000313" key="3">
    <source>
        <dbReference type="EMBL" id="OGH66457.1"/>
    </source>
</evidence>
<proteinExistence type="predicted"/>
<comment type="caution">
    <text evidence="3">The sequence shown here is derived from an EMBL/GenBank/DDBJ whole genome shotgun (WGS) entry which is preliminary data.</text>
</comment>
<dbReference type="EMBL" id="MFPX01000018">
    <property type="protein sequence ID" value="OGH66457.1"/>
    <property type="molecule type" value="Genomic_DNA"/>
</dbReference>
<evidence type="ECO:0000313" key="4">
    <source>
        <dbReference type="Proteomes" id="UP000178742"/>
    </source>
</evidence>
<dbReference type="Proteomes" id="UP000178742">
    <property type="component" value="Unassembled WGS sequence"/>
</dbReference>
<gene>
    <name evidence="3" type="ORF">A3B90_00405</name>
</gene>
<feature type="signal peptide" evidence="2">
    <location>
        <begin position="1"/>
        <end position="19"/>
    </location>
</feature>
<reference evidence="3 4" key="1">
    <citation type="journal article" date="2016" name="Nat. Commun.">
        <title>Thousands of microbial genomes shed light on interconnected biogeochemical processes in an aquifer system.</title>
        <authorList>
            <person name="Anantharaman K."/>
            <person name="Brown C.T."/>
            <person name="Hug L.A."/>
            <person name="Sharon I."/>
            <person name="Castelle C.J."/>
            <person name="Probst A.J."/>
            <person name="Thomas B.C."/>
            <person name="Singh A."/>
            <person name="Wilkins M.J."/>
            <person name="Karaoz U."/>
            <person name="Brodie E.L."/>
            <person name="Williams K.H."/>
            <person name="Hubbard S.S."/>
            <person name="Banfield J.F."/>
        </authorList>
    </citation>
    <scope>NUCLEOTIDE SEQUENCE [LARGE SCALE GENOMIC DNA]</scope>
</reference>
<feature type="chain" id="PRO_5009525536" evidence="2">
    <location>
        <begin position="20"/>
        <end position="1239"/>
    </location>
</feature>
<sequence length="1239" mass="129564">MTIAWAVGLNLLIPAGVSAATVAVADVEAGDLIKLADQTSVYYVNEDMQRMYFAFGWLYKTWFSNYDAIQTLTAGTDLDEHFPPASRGAVSPRPGSCETMKSPASPAVYMVSYGGVRHKIASEEAAVALCGAEWAKHVHDLPDFVISLFPIGGEVDGMSPVPGQLIRSESDGPVYVVGEDSKAYALDGSVPAAWAGEVRLVSQAQWDALVGMGEGTKTVASLTADVAQLGSTPNDNNNNDNNDNNSTSTSTGDLKVSLAGNTAEADVVPGGAQNVEYLSVVLQAMSGDVDVDSLTFHRGGVGSNDDFNKIYLYHDGSRLENGRTLNNDDEVTFNVNLHINSGDSETLVVKADMDTLSANATNGDQNRFELVSKDAIEASGADVSGSFPIRGNLLVVGSQDTGTVTVDAGGTDTTVKIGQDDVKVGEFDVTASTTDINVTSITLQQKGSINMSSLANIVLKRSGVLIATGEVVGDDRVKFDFETSNKILDGDQATYRVYADVGITDLSDTIQFILDESSDLSAWSSDNSGFEVGVTNNLTTGAAMELTVEGGKINVDFEGNSADVRQDQNDASFGTFTIMSTAEDIDINTLDLSIHKVANTLVLEDMKLRDKNGHGTFSLTSPTAIGVAATSSTVRLEDITLVKGVKYEFEVLGDVPNTATSNYSYYFAWGAGSVDASGVSSDNTIAADDFSSAALTGPTIDVNTSSLVVRSSALSDDTVVNGTKNVLLYRGTLEAGSTSDVNITSMTFGTSSLSNAWSNRLDGVKLFVVGLNDTVDPVVTAPASTDNTVTSNEAIFDGMDVTVKKGSANRMKLEVYGDITDGSTTGDVALELTAVDANDEDDQDVAAENSSGVLISVTALASDRAITIAGTGTLTIVMDTDYTTLKNDRYALAGTAKYLAGRMKLVADREDVSINDLSIRFVTNSAASTFSDLDLNIDTISLYSDPSMADNKLLGTADFSASTTIQDLGYTVSNGQTAYLYIGLKLNSVGTEADGTAVVSSSFKIKADATGVDVKGASSNDDIVPTVTASTLTNDVTIAPVKITDVSSDFAGGSLVGGNQTVGSFKVTADAGRNTDSSGDVLSAHLLTLGLQLSTDVGASAASNTSALQLCRVDSGNCISLMTTSTGGAGASRILSATNTTVTLIDATSGTSTINMSLFADNNDEYVDSGETAEFIVKATMANTVDHFVQVKVVNLNSSGMSYGVDTTGDGTDDYFFYDIRKDAPRGTDYPSLTSKALN</sequence>
<feature type="region of interest" description="Disordered" evidence="1">
    <location>
        <begin position="228"/>
        <end position="254"/>
    </location>
</feature>
<evidence type="ECO:0000256" key="2">
    <source>
        <dbReference type="SAM" id="SignalP"/>
    </source>
</evidence>
<accession>A0A1F6M495</accession>
<protein>
    <submittedName>
        <fullName evidence="3">Uncharacterized protein</fullName>
    </submittedName>
</protein>
<dbReference type="AlphaFoldDB" id="A0A1F6M495"/>
<name>A0A1F6M495_9BACT</name>
<feature type="compositionally biased region" description="Low complexity" evidence="1">
    <location>
        <begin position="234"/>
        <end position="251"/>
    </location>
</feature>
<organism evidence="3 4">
    <name type="scientific">Candidatus Magasanikbacteria bacterium RIFCSPHIGHO2_02_FULL_41_13</name>
    <dbReference type="NCBI Taxonomy" id="1798676"/>
    <lineage>
        <taxon>Bacteria</taxon>
        <taxon>Candidatus Magasanikiibacteriota</taxon>
    </lineage>
</organism>
<keyword evidence="2" id="KW-0732">Signal</keyword>
<dbReference type="STRING" id="1798676.A3B90_00405"/>